<dbReference type="EMBL" id="SZVP01000026">
    <property type="protein sequence ID" value="TMM41371.1"/>
    <property type="molecule type" value="Genomic_DNA"/>
</dbReference>
<comment type="caution">
    <text evidence="1">The sequence shown here is derived from an EMBL/GenBank/DDBJ whole genome shotgun (WGS) entry which is preliminary data.</text>
</comment>
<proteinExistence type="predicted"/>
<name>A0A8H2JJ68_9GAMM</name>
<protein>
    <submittedName>
        <fullName evidence="1">Uncharacterized protein</fullName>
    </submittedName>
</protein>
<evidence type="ECO:0000313" key="1">
    <source>
        <dbReference type="EMBL" id="TMM41371.1"/>
    </source>
</evidence>
<accession>A0A8H2JJ68</accession>
<evidence type="ECO:0000313" key="2">
    <source>
        <dbReference type="Proteomes" id="UP000307702"/>
    </source>
</evidence>
<gene>
    <name evidence="1" type="ORF">FCS21_15615</name>
</gene>
<organism evidence="1 2">
    <name type="scientific">Colwellia ponticola</name>
    <dbReference type="NCBI Taxonomy" id="2304625"/>
    <lineage>
        <taxon>Bacteria</taxon>
        <taxon>Pseudomonadati</taxon>
        <taxon>Pseudomonadota</taxon>
        <taxon>Gammaproteobacteria</taxon>
        <taxon>Alteromonadales</taxon>
        <taxon>Colwelliaceae</taxon>
        <taxon>Colwellia</taxon>
    </lineage>
</organism>
<dbReference type="OrthoDB" id="7029844at2"/>
<dbReference type="Proteomes" id="UP000307702">
    <property type="component" value="Unassembled WGS sequence"/>
</dbReference>
<dbReference type="RefSeq" id="WP_138624463.1">
    <property type="nucleotide sequence ID" value="NZ_SZVP01000026.1"/>
</dbReference>
<sequence length="556" mass="64835">MAAFPTFESVLIKISNAVGASKKLTSKSKTKFKNTEMNIDNMFDTWRKVLNSIFDALELEKAERDDLLANIEHDYYIHKAIETNVFTFKASVQKIIWQYLARVLIPALARHTVFWQIESKIDEGMPGGRFWYLPFLNPEKQSAQIELPLQQVLNWLLDLIEEPKSNIANNLESELRIYEESGTILKNLYNWQSGKVTPEISSIKTTFPDDVLITFKGCFQPSENSCAFEQSLIFINNKGHNAHTLQHEINISYQDLVTILSGNCSQKQKVEFVNKIDERYQQPSTKTIRQRLIVARAIQDGYEQLVKFLTPNTEKFCTDLKQNKVMQLVRIYEATYNHTMQAHLACSKISELTRDRKLREQHENKLFTESLPPFLRYDLLLCVATEKFNTIDMVAPRLTDIFSEAERETFLDDIFPISKESMEQISKNFIKYIQYTKALNENIESYGTKLKQNKAPFKLLKYIDDFKLVYELAKGDYPNSKVTQLIFARLKELEKSNDDKIKGVILELDLLLSQDKFDRKTETQIEELLKLAWSNPEHQFWLPIILTWFNGFDYPS</sequence>
<reference evidence="1 2" key="1">
    <citation type="submission" date="2019-05" db="EMBL/GenBank/DDBJ databases">
        <title>Colwellia ponticola sp. nov., isolated from seawater.</title>
        <authorList>
            <person name="Yoon J.-H."/>
        </authorList>
    </citation>
    <scope>NUCLEOTIDE SEQUENCE [LARGE SCALE GENOMIC DNA]</scope>
    <source>
        <strain evidence="1 2">OISW-25</strain>
    </source>
</reference>
<dbReference type="AlphaFoldDB" id="A0A8H2JJ68"/>
<keyword evidence="2" id="KW-1185">Reference proteome</keyword>